<dbReference type="GO" id="GO:0048787">
    <property type="term" value="C:presynaptic active zone membrane"/>
    <property type="evidence" value="ECO:0007669"/>
    <property type="project" value="TreeGrafter"/>
</dbReference>
<dbReference type="SMART" id="SM00397">
    <property type="entry name" value="t_SNARE"/>
    <property type="match status" value="1"/>
</dbReference>
<dbReference type="EMBL" id="JADDUC020000002">
    <property type="protein sequence ID" value="KAI1242438.1"/>
    <property type="molecule type" value="Genomic_DNA"/>
</dbReference>
<dbReference type="PANTHER" id="PTHR19957:SF29">
    <property type="entry name" value="SYNTAXIN-19"/>
    <property type="match status" value="1"/>
</dbReference>
<dbReference type="GO" id="GO:0031629">
    <property type="term" value="P:synaptic vesicle fusion to presynaptic active zone membrane"/>
    <property type="evidence" value="ECO:0007669"/>
    <property type="project" value="TreeGrafter"/>
</dbReference>
<dbReference type="Proteomes" id="UP000618051">
    <property type="component" value="Unassembled WGS sequence"/>
</dbReference>
<dbReference type="GO" id="GO:0031201">
    <property type="term" value="C:SNARE complex"/>
    <property type="evidence" value="ECO:0007669"/>
    <property type="project" value="TreeGrafter"/>
</dbReference>
<dbReference type="GO" id="GO:0008021">
    <property type="term" value="C:synaptic vesicle"/>
    <property type="evidence" value="ECO:0007669"/>
    <property type="project" value="TreeGrafter"/>
</dbReference>
<organism evidence="6">
    <name type="scientific">Lamprotornis superbus</name>
    <dbReference type="NCBI Taxonomy" id="245042"/>
    <lineage>
        <taxon>Eukaryota</taxon>
        <taxon>Metazoa</taxon>
        <taxon>Chordata</taxon>
        <taxon>Craniata</taxon>
        <taxon>Vertebrata</taxon>
        <taxon>Euteleostomi</taxon>
        <taxon>Archelosauria</taxon>
        <taxon>Archosauria</taxon>
        <taxon>Dinosauria</taxon>
        <taxon>Saurischia</taxon>
        <taxon>Theropoda</taxon>
        <taxon>Coelurosauria</taxon>
        <taxon>Aves</taxon>
        <taxon>Neognathae</taxon>
        <taxon>Neoaves</taxon>
        <taxon>Telluraves</taxon>
        <taxon>Australaves</taxon>
        <taxon>Passeriformes</taxon>
        <taxon>Sturnidae</taxon>
        <taxon>Lamprotornis</taxon>
    </lineage>
</organism>
<reference evidence="6" key="1">
    <citation type="submission" date="2020-10" db="EMBL/GenBank/DDBJ databases">
        <title>Feather gene expression reveals the developmental basis of iridescence in African starlings.</title>
        <authorList>
            <person name="Rubenstein D.R."/>
        </authorList>
    </citation>
    <scope>NUCLEOTIDE SEQUENCE</scope>
    <source>
        <strain evidence="6">SS15</strain>
        <tissue evidence="6">Liver</tissue>
    </source>
</reference>
<dbReference type="OrthoDB" id="10255013at2759"/>
<evidence type="ECO:0000313" key="7">
    <source>
        <dbReference type="EMBL" id="KAI1242438.1"/>
    </source>
</evidence>
<dbReference type="InterPro" id="IPR010989">
    <property type="entry name" value="SNARE"/>
</dbReference>
<dbReference type="PROSITE" id="PS00914">
    <property type="entry name" value="SYNTAXIN"/>
    <property type="match status" value="1"/>
</dbReference>
<keyword evidence="2 3" id="KW-0175">Coiled coil</keyword>
<dbReference type="Gene3D" id="1.20.58.70">
    <property type="match status" value="1"/>
</dbReference>
<feature type="compositionally biased region" description="Polar residues" evidence="4">
    <location>
        <begin position="12"/>
        <end position="22"/>
    </location>
</feature>
<dbReference type="GO" id="GO:0006886">
    <property type="term" value="P:intracellular protein transport"/>
    <property type="evidence" value="ECO:0007669"/>
    <property type="project" value="InterPro"/>
</dbReference>
<sequence>MLPRGKIKRNTQHPATRETITSPKAEFVTETRKKRKTEKEKFKLFEEVMEKSILHTSNKQVREQTNSFERPMEGTLNEVLSLLYQREKRKTTTKNKERILTTKAMRDRLQELKLRVKELQIAGENNGATVQEEEQEEFEQQAIIYEKEPITERHLHEIQKLQNEINNLVEDVSKFSQQQKSLVSSMRRFSVLKKESNIAREIKIQAEHVRKCLDELSKTVRRAENEHGPARATVRILAAQHAFLSHRYLQAMLAYNEAITAKQDKCRTFIRRQLEVAGKDVSEEEVNDMLQQGKWEIFNENLLTEVKITKAQLSEIEQRHKELVNLENQIKDVKELFIQISILVEEQGEMINNIEICMNNTQEYTQASKEKFGLAVRNLKFCKTNPHMKQTPLVTNQNGMPKPNKSSELSKVQQLCRSESPKHSNLCVEQV</sequence>
<proteinExistence type="inferred from homology"/>
<dbReference type="GO" id="GO:0048278">
    <property type="term" value="P:vesicle docking"/>
    <property type="evidence" value="ECO:0007669"/>
    <property type="project" value="TreeGrafter"/>
</dbReference>
<feature type="domain" description="T-SNARE coiled-coil homology" evidence="5">
    <location>
        <begin position="313"/>
        <end position="375"/>
    </location>
</feature>
<protein>
    <recommendedName>
        <fullName evidence="5">t-SNARE coiled-coil homology domain-containing protein</fullName>
    </recommendedName>
</protein>
<comment type="similarity">
    <text evidence="1">Belongs to the syntaxin family.</text>
</comment>
<dbReference type="PROSITE" id="PS50192">
    <property type="entry name" value="T_SNARE"/>
    <property type="match status" value="1"/>
</dbReference>
<dbReference type="InterPro" id="IPR006012">
    <property type="entry name" value="Syntaxin/epimorphin_CS"/>
</dbReference>
<reference evidence="7" key="3">
    <citation type="submission" date="2022-01" db="EMBL/GenBank/DDBJ databases">
        <authorList>
            <person name="Rubenstein D.R."/>
        </authorList>
    </citation>
    <scope>NUCLEOTIDE SEQUENCE</scope>
    <source>
        <strain evidence="7">SS15</strain>
        <tissue evidence="7">Liver</tissue>
    </source>
</reference>
<dbReference type="InterPro" id="IPR000727">
    <property type="entry name" value="T_SNARE_dom"/>
</dbReference>
<dbReference type="GO" id="GO:0000149">
    <property type="term" value="F:SNARE binding"/>
    <property type="evidence" value="ECO:0007669"/>
    <property type="project" value="TreeGrafter"/>
</dbReference>
<dbReference type="PANTHER" id="PTHR19957">
    <property type="entry name" value="SYNTAXIN"/>
    <property type="match status" value="1"/>
</dbReference>
<dbReference type="GO" id="GO:0005484">
    <property type="term" value="F:SNAP receptor activity"/>
    <property type="evidence" value="ECO:0007669"/>
    <property type="project" value="InterPro"/>
</dbReference>
<dbReference type="Pfam" id="PF00804">
    <property type="entry name" value="Syntaxin"/>
    <property type="match status" value="1"/>
</dbReference>
<feature type="region of interest" description="Disordered" evidence="4">
    <location>
        <begin position="1"/>
        <end position="33"/>
    </location>
</feature>
<accession>A0A835NGQ4</accession>
<evidence type="ECO:0000256" key="4">
    <source>
        <dbReference type="SAM" id="MobiDB-lite"/>
    </source>
</evidence>
<dbReference type="EMBL" id="JADDUC010000253">
    <property type="protein sequence ID" value="KAG0114879.1"/>
    <property type="molecule type" value="Genomic_DNA"/>
</dbReference>
<reference evidence="7 8" key="2">
    <citation type="journal article" date="2021" name="J. Hered.">
        <title>Feather Gene Expression Elucidates the Developmental Basis of Plumage Iridescence in African Starlings.</title>
        <authorList>
            <person name="Rubenstein D.R."/>
            <person name="Corvelo A."/>
            <person name="MacManes M.D."/>
            <person name="Maia R."/>
            <person name="Narzisi G."/>
            <person name="Rousaki A."/>
            <person name="Vandenabeele P."/>
            <person name="Shawkey M.D."/>
            <person name="Solomon J."/>
        </authorList>
    </citation>
    <scope>NUCLEOTIDE SEQUENCE [LARGE SCALE GENOMIC DNA]</scope>
    <source>
        <strain evidence="7">SS15</strain>
    </source>
</reference>
<evidence type="ECO:0000256" key="2">
    <source>
        <dbReference type="ARBA" id="ARBA00023054"/>
    </source>
</evidence>
<feature type="coiled-coil region" evidence="3">
    <location>
        <begin position="102"/>
        <end position="178"/>
    </location>
</feature>
<evidence type="ECO:0000256" key="1">
    <source>
        <dbReference type="ARBA" id="ARBA00009063"/>
    </source>
</evidence>
<evidence type="ECO:0000259" key="5">
    <source>
        <dbReference type="PROSITE" id="PS50192"/>
    </source>
</evidence>
<feature type="compositionally biased region" description="Basic residues" evidence="4">
    <location>
        <begin position="1"/>
        <end position="11"/>
    </location>
</feature>
<comment type="caution">
    <text evidence="6">The sequence shown here is derived from an EMBL/GenBank/DDBJ whole genome shotgun (WGS) entry which is preliminary data.</text>
</comment>
<dbReference type="FunFam" id="1.20.58.70:FF:000017">
    <property type="entry name" value="Syntaxin 19"/>
    <property type="match status" value="1"/>
</dbReference>
<gene>
    <name evidence="7" type="ORF">IHE44_0005982</name>
    <name evidence="6" type="ORF">IHE44_007075</name>
</gene>
<dbReference type="CDD" id="cd15879">
    <property type="entry name" value="SNARE_syntaxin19"/>
    <property type="match status" value="1"/>
</dbReference>
<evidence type="ECO:0000256" key="3">
    <source>
        <dbReference type="SAM" id="Coils"/>
    </source>
</evidence>
<dbReference type="CDD" id="cd00179">
    <property type="entry name" value="SynN"/>
    <property type="match status" value="1"/>
</dbReference>
<dbReference type="AlphaFoldDB" id="A0A835NGQ4"/>
<feature type="coiled-coil region" evidence="3">
    <location>
        <begin position="299"/>
        <end position="336"/>
    </location>
</feature>
<dbReference type="InterPro" id="IPR006011">
    <property type="entry name" value="Syntaxin_N"/>
</dbReference>
<evidence type="ECO:0000313" key="6">
    <source>
        <dbReference type="EMBL" id="KAG0114879.1"/>
    </source>
</evidence>
<keyword evidence="8" id="KW-1185">Reference proteome</keyword>
<evidence type="ECO:0000313" key="8">
    <source>
        <dbReference type="Proteomes" id="UP000618051"/>
    </source>
</evidence>
<name>A0A835NGQ4_9PASS</name>
<dbReference type="InterPro" id="IPR045242">
    <property type="entry name" value="Syntaxin"/>
</dbReference>
<dbReference type="SUPFAM" id="SSF47661">
    <property type="entry name" value="t-snare proteins"/>
    <property type="match status" value="1"/>
</dbReference>